<organism evidence="3">
    <name type="scientific">Salix viminalis</name>
    <name type="common">Common osier</name>
    <name type="synonym">Basket willow</name>
    <dbReference type="NCBI Taxonomy" id="40686"/>
    <lineage>
        <taxon>Eukaryota</taxon>
        <taxon>Viridiplantae</taxon>
        <taxon>Streptophyta</taxon>
        <taxon>Embryophyta</taxon>
        <taxon>Tracheophyta</taxon>
        <taxon>Spermatophyta</taxon>
        <taxon>Magnoliopsida</taxon>
        <taxon>eudicotyledons</taxon>
        <taxon>Gunneridae</taxon>
        <taxon>Pentapetalae</taxon>
        <taxon>rosids</taxon>
        <taxon>fabids</taxon>
        <taxon>Malpighiales</taxon>
        <taxon>Salicaceae</taxon>
        <taxon>Saliceae</taxon>
        <taxon>Salix</taxon>
    </lineage>
</organism>
<keyword evidence="2" id="KW-0732">Signal</keyword>
<dbReference type="InterPro" id="IPR012340">
    <property type="entry name" value="NA-bd_OB-fold"/>
</dbReference>
<dbReference type="AlphaFoldDB" id="A0A6N2NCN8"/>
<evidence type="ECO:0000313" key="3">
    <source>
        <dbReference type="EMBL" id="VFU64902.1"/>
    </source>
</evidence>
<feature type="region of interest" description="Disordered" evidence="1">
    <location>
        <begin position="298"/>
        <end position="329"/>
    </location>
</feature>
<reference evidence="3" key="1">
    <citation type="submission" date="2019-03" db="EMBL/GenBank/DDBJ databases">
        <authorList>
            <person name="Mank J."/>
            <person name="Almeida P."/>
        </authorList>
    </citation>
    <scope>NUCLEOTIDE SEQUENCE</scope>
    <source>
        <strain evidence="3">78183</strain>
    </source>
</reference>
<gene>
    <name evidence="3" type="ORF">SVIM_LOCUS497156</name>
</gene>
<evidence type="ECO:0000256" key="1">
    <source>
        <dbReference type="SAM" id="MobiDB-lite"/>
    </source>
</evidence>
<dbReference type="Gene3D" id="2.40.50.140">
    <property type="entry name" value="Nucleic acid-binding proteins"/>
    <property type="match status" value="1"/>
</dbReference>
<protein>
    <submittedName>
        <fullName evidence="3">Uncharacterized protein</fullName>
    </submittedName>
</protein>
<dbReference type="EMBL" id="CAADRP010002263">
    <property type="protein sequence ID" value="VFU64902.1"/>
    <property type="molecule type" value="Genomic_DNA"/>
</dbReference>
<name>A0A6N2NCN8_SALVM</name>
<dbReference type="PANTHER" id="PTHR47165:SF4">
    <property type="entry name" value="OS03G0429900 PROTEIN"/>
    <property type="match status" value="1"/>
</dbReference>
<evidence type="ECO:0000256" key="2">
    <source>
        <dbReference type="SAM" id="SignalP"/>
    </source>
</evidence>
<dbReference type="PANTHER" id="PTHR47165">
    <property type="entry name" value="OS03G0429900 PROTEIN"/>
    <property type="match status" value="1"/>
</dbReference>
<feature type="chain" id="PRO_5027005043" evidence="2">
    <location>
        <begin position="38"/>
        <end position="344"/>
    </location>
</feature>
<sequence length="344" mass="38723">MSAGMASSNPSSSTPLNTSHLLLRFSLPLSLLALTAALGSHRKENEEEKPKRKDEMGAANLTRTAASLWYFNPNIPEVLPYKQFYSQVPYDVHNLPPSLNAVVSLDQQINENRKTIKEILCMDPHQHKNIRFTCISSITDYDLFNGFKVNCIVTDGKDVTNFFLSGKTAENFFNTSAHHLVYDKNFVDPYTVPPQMTQVLNKMKIFQLRFGAYKSAINRCDIFVTNVFDEGIKHSSEIQSKQFGAGSSTTPTTITIEDSSIVQADTLTPITPSDCTPPSQHQEDSYRLKAKKCLDFTDPHSEKIHPKQKSIIIDEEDEPPTKKNKDNLSPPSEVVLWITWNLPI</sequence>
<accession>A0A6N2NCN8</accession>
<feature type="signal peptide" evidence="2">
    <location>
        <begin position="1"/>
        <end position="37"/>
    </location>
</feature>
<proteinExistence type="predicted"/>